<dbReference type="Proteomes" id="UP000327013">
    <property type="component" value="Unassembled WGS sequence"/>
</dbReference>
<keyword evidence="1" id="KW-0521">NADP</keyword>
<gene>
    <name evidence="4" type="ORF">FH972_023590</name>
</gene>
<accession>A0A5N6KVL8</accession>
<dbReference type="PANTHER" id="PTHR10366">
    <property type="entry name" value="NAD DEPENDENT EPIMERASE/DEHYDRATASE"/>
    <property type="match status" value="1"/>
</dbReference>
<keyword evidence="2" id="KW-0560">Oxidoreductase</keyword>
<dbReference type="AlphaFoldDB" id="A0A5N6KVL8"/>
<dbReference type="Gene3D" id="3.40.50.720">
    <property type="entry name" value="NAD(P)-binding Rossmann-like Domain"/>
    <property type="match status" value="1"/>
</dbReference>
<protein>
    <recommendedName>
        <fullName evidence="3">NAD-dependent epimerase/dehydratase domain-containing protein</fullName>
    </recommendedName>
</protein>
<dbReference type="PANTHER" id="PTHR10366:SF562">
    <property type="entry name" value="ALDEHYDE REDUCTASE II (AFU_ORTHOLOGUE AFUA_1G11360)"/>
    <property type="match status" value="1"/>
</dbReference>
<evidence type="ECO:0000313" key="4">
    <source>
        <dbReference type="EMBL" id="KAB8349565.1"/>
    </source>
</evidence>
<dbReference type="EMBL" id="VIBQ01000014">
    <property type="protein sequence ID" value="KAB8349565.1"/>
    <property type="molecule type" value="Genomic_DNA"/>
</dbReference>
<dbReference type="InterPro" id="IPR036291">
    <property type="entry name" value="NAD(P)-bd_dom_sf"/>
</dbReference>
<evidence type="ECO:0000259" key="3">
    <source>
        <dbReference type="Pfam" id="PF01370"/>
    </source>
</evidence>
<evidence type="ECO:0000313" key="5">
    <source>
        <dbReference type="Proteomes" id="UP000327013"/>
    </source>
</evidence>
<feature type="domain" description="NAD-dependent epimerase/dehydratase" evidence="3">
    <location>
        <begin position="14"/>
        <end position="138"/>
    </location>
</feature>
<evidence type="ECO:0000256" key="2">
    <source>
        <dbReference type="ARBA" id="ARBA00023002"/>
    </source>
</evidence>
<proteinExistence type="predicted"/>
<dbReference type="FunFam" id="3.40.50.720:FF:000426">
    <property type="entry name" value="Aldehyde reductase 2"/>
    <property type="match status" value="1"/>
</dbReference>
<dbReference type="OrthoDB" id="4323675at2759"/>
<sequence>MSAKQPVLPKGAIVLITGVNGYIGSHIADQLLARGYGVHGTVRSAEKGDWMKQAFSSRHPDALFKVFVVPDMATPGAFDEAMAGVAGVCHVASDLSFSKDPNVVIPNVLAGLGHVLDSAAQHSSVKRFVYTSSSTAATLPIHDKVFSIDASTWNEASIKAAWQPPPYEDGREWEVYASSKTEAEKAAWKFVDERKPGFVLNAVLPNFTMGPILHLKQPASTGGWIRDVYKNPHDETIQQRQRNFPPQYHVDVVDIALLHIAGLLEEDVQGERLFGFAESFNYNTVLAALRKIAPETKWPADDPKQKRDLSQVDTKRAEEMLRRYGKDGWTSLEDSVRAVTQDPPVY</sequence>
<dbReference type="SUPFAM" id="SSF51735">
    <property type="entry name" value="NAD(P)-binding Rossmann-fold domains"/>
    <property type="match status" value="1"/>
</dbReference>
<dbReference type="Pfam" id="PF01370">
    <property type="entry name" value="Epimerase"/>
    <property type="match status" value="1"/>
</dbReference>
<dbReference type="InterPro" id="IPR001509">
    <property type="entry name" value="Epimerase_deHydtase"/>
</dbReference>
<name>A0A5N6KVL8_9ROSI</name>
<keyword evidence="5" id="KW-1185">Reference proteome</keyword>
<reference evidence="4 5" key="1">
    <citation type="submission" date="2019-06" db="EMBL/GenBank/DDBJ databases">
        <title>A chromosomal-level reference genome of Carpinus fangiana (Coryloideae, Betulaceae).</title>
        <authorList>
            <person name="Yang X."/>
            <person name="Wang Z."/>
            <person name="Zhang L."/>
            <person name="Hao G."/>
            <person name="Liu J."/>
            <person name="Yang Y."/>
        </authorList>
    </citation>
    <scope>NUCLEOTIDE SEQUENCE [LARGE SCALE GENOMIC DNA]</scope>
    <source>
        <strain evidence="4">Cfa_2016G</strain>
        <tissue evidence="4">Leaf</tissue>
    </source>
</reference>
<dbReference type="InterPro" id="IPR050425">
    <property type="entry name" value="NAD(P)_dehydrat-like"/>
</dbReference>
<dbReference type="GO" id="GO:0016616">
    <property type="term" value="F:oxidoreductase activity, acting on the CH-OH group of donors, NAD or NADP as acceptor"/>
    <property type="evidence" value="ECO:0007669"/>
    <property type="project" value="TreeGrafter"/>
</dbReference>
<comment type="caution">
    <text evidence="4">The sequence shown here is derived from an EMBL/GenBank/DDBJ whole genome shotgun (WGS) entry which is preliminary data.</text>
</comment>
<organism evidence="4 5">
    <name type="scientific">Carpinus fangiana</name>
    <dbReference type="NCBI Taxonomy" id="176857"/>
    <lineage>
        <taxon>Eukaryota</taxon>
        <taxon>Viridiplantae</taxon>
        <taxon>Streptophyta</taxon>
        <taxon>Embryophyta</taxon>
        <taxon>Tracheophyta</taxon>
        <taxon>Spermatophyta</taxon>
        <taxon>Magnoliopsida</taxon>
        <taxon>eudicotyledons</taxon>
        <taxon>Gunneridae</taxon>
        <taxon>Pentapetalae</taxon>
        <taxon>rosids</taxon>
        <taxon>fabids</taxon>
        <taxon>Fagales</taxon>
        <taxon>Betulaceae</taxon>
        <taxon>Carpinus</taxon>
    </lineage>
</organism>
<evidence type="ECO:0000256" key="1">
    <source>
        <dbReference type="ARBA" id="ARBA00022857"/>
    </source>
</evidence>